<dbReference type="VEuPathDB" id="VectorBase:GPAI023642"/>
<organism evidence="6 7">
    <name type="scientific">Glossina pallidipes</name>
    <name type="common">Tsetse fly</name>
    <dbReference type="NCBI Taxonomy" id="7398"/>
    <lineage>
        <taxon>Eukaryota</taxon>
        <taxon>Metazoa</taxon>
        <taxon>Ecdysozoa</taxon>
        <taxon>Arthropoda</taxon>
        <taxon>Hexapoda</taxon>
        <taxon>Insecta</taxon>
        <taxon>Pterygota</taxon>
        <taxon>Neoptera</taxon>
        <taxon>Endopterygota</taxon>
        <taxon>Diptera</taxon>
        <taxon>Brachycera</taxon>
        <taxon>Muscomorpha</taxon>
        <taxon>Hippoboscoidea</taxon>
        <taxon>Glossinidae</taxon>
        <taxon>Glossina</taxon>
    </lineage>
</organism>
<evidence type="ECO:0000256" key="3">
    <source>
        <dbReference type="ARBA" id="ARBA00022737"/>
    </source>
</evidence>
<keyword evidence="2" id="KW-0479">Metal-binding</keyword>
<keyword evidence="7" id="KW-1185">Reference proteome</keyword>
<dbReference type="GO" id="GO:0005634">
    <property type="term" value="C:nucleus"/>
    <property type="evidence" value="ECO:0007669"/>
    <property type="project" value="UniProtKB-SubCell"/>
</dbReference>
<dbReference type="InterPro" id="IPR051968">
    <property type="entry name" value="ZnFinger_Homeobox_TR"/>
</dbReference>
<proteinExistence type="predicted"/>
<dbReference type="EnsemblMetazoa" id="GPAI023642-RA">
    <property type="protein sequence ID" value="GPAI023642-PA"/>
    <property type="gene ID" value="GPAI023642"/>
</dbReference>
<reference evidence="7" key="1">
    <citation type="submission" date="2014-03" db="EMBL/GenBank/DDBJ databases">
        <authorList>
            <person name="Aksoy S."/>
            <person name="Warren W."/>
            <person name="Wilson R.K."/>
        </authorList>
    </citation>
    <scope>NUCLEOTIDE SEQUENCE [LARGE SCALE GENOMIC DNA]</scope>
    <source>
        <strain evidence="7">IAEA</strain>
    </source>
</reference>
<feature type="compositionally biased region" description="Polar residues" evidence="5">
    <location>
        <begin position="422"/>
        <end position="433"/>
    </location>
</feature>
<dbReference type="GO" id="GO:0000981">
    <property type="term" value="F:DNA-binding transcription factor activity, RNA polymerase II-specific"/>
    <property type="evidence" value="ECO:0007669"/>
    <property type="project" value="TreeGrafter"/>
</dbReference>
<dbReference type="STRING" id="7398.A0A1A9ZSI5"/>
<evidence type="ECO:0000256" key="5">
    <source>
        <dbReference type="SAM" id="MobiDB-lite"/>
    </source>
</evidence>
<evidence type="ECO:0000256" key="1">
    <source>
        <dbReference type="ARBA" id="ARBA00004123"/>
    </source>
</evidence>
<dbReference type="PANTHER" id="PTHR45891">
    <property type="entry name" value="ZINC FINGER HOMEOBOX PROTEIN"/>
    <property type="match status" value="1"/>
</dbReference>
<sequence length="840" mass="91961">MSTFDDEVCKGKIVCRIDGNSFIINAENETNPTLSDSSASVAAQPVTSTTASSLTTKTSLSSCFTITKTWTTTATTKKSTSPQIFNAIYREQTQQQQQRTETEVNVNPKIRTFRVIFANDAKLQQRNEKTTRTATHFKIQKPILMCFICKLSFGITKSFSLHASIEHGLSLQELEKYLLLQREYSSAIIQRNMDEKPQISFLEPMDTAASSLLHIESQPTTHASRQMTVIDREGDTALEVKTFTDIVSNDEGDDDESDNVNNKTTNTFASVNQFSDPAKISLSTAPAAMISTTVDTSQSHSDKKSSTQLPDRRQHLKYFYDDSTTDVCSILTNSNILTLGPSNLEKLKSTNTNTNTTTTIDVTNNNTGESSLNRFIIAAACTKSSLTVKRASEKPMGSSLTVHNLPTPDSLIVTSLYACPSNKGSQSQDAETCNANDNVNDNNVHDENDNDNDNDNDNNNDNGNENDNNDDNDDDKQNENYSERDRDNDNEIDNDNDNDNRNDNGNENENDNDNANENDNDHLNDNDNANDSDHDNDDIDNVSVNNNGNHSMTNTIEQSSHHQLNLGSSNISHKSLSLPYNITADTFLKQRLQKISTANEGRILSSPVQADGSDMPTDDDVDKPDALTAHLSQLSIPHSFSTPLLSLKSSVVSMSTPESVHFNSLEASLPTLSSEKANNKAKFLNEFLQHQLNTMYLQQQSIPRLINKFSDTSIATFNTTSPPAPSLAANACPHHADCKGIDCKSCELLEIQQHFKQSAQVMPQLSPNAPSIVTAAAAAAAGLGLLSATNTISPPSNVIVNSSVLTGALNPSNMDIVPIDLQQRSSLQLFKKNSVAAHNI</sequence>
<accession>A0A1A9ZSI5</accession>
<dbReference type="GO" id="GO:0046872">
    <property type="term" value="F:metal ion binding"/>
    <property type="evidence" value="ECO:0007669"/>
    <property type="project" value="UniProtKB-KW"/>
</dbReference>
<feature type="compositionally biased region" description="Polar residues" evidence="5">
    <location>
        <begin position="550"/>
        <end position="568"/>
    </location>
</feature>
<feature type="compositionally biased region" description="Acidic residues" evidence="5">
    <location>
        <begin position="506"/>
        <end position="518"/>
    </location>
</feature>
<name>A0A1A9ZSI5_GLOPL</name>
<evidence type="ECO:0000256" key="4">
    <source>
        <dbReference type="ARBA" id="ARBA00022833"/>
    </source>
</evidence>
<feature type="compositionally biased region" description="Acidic residues" evidence="5">
    <location>
        <begin position="448"/>
        <end position="458"/>
    </location>
</feature>
<comment type="subcellular location">
    <subcellularLocation>
        <location evidence="1">Nucleus</location>
    </subcellularLocation>
</comment>
<feature type="region of interest" description="Disordered" evidence="5">
    <location>
        <begin position="421"/>
        <end position="568"/>
    </location>
</feature>
<keyword evidence="3" id="KW-0677">Repeat</keyword>
<evidence type="ECO:0000313" key="7">
    <source>
        <dbReference type="Proteomes" id="UP000092445"/>
    </source>
</evidence>
<dbReference type="PANTHER" id="PTHR45891:SF3">
    <property type="entry name" value="ZINC FINGER PROTEIN 2"/>
    <property type="match status" value="1"/>
</dbReference>
<evidence type="ECO:0008006" key="8">
    <source>
        <dbReference type="Google" id="ProtNLM"/>
    </source>
</evidence>
<reference evidence="6" key="2">
    <citation type="submission" date="2020-05" db="UniProtKB">
        <authorList>
            <consortium name="EnsemblMetazoa"/>
        </authorList>
    </citation>
    <scope>IDENTIFICATION</scope>
    <source>
        <strain evidence="6">IAEA</strain>
    </source>
</reference>
<feature type="compositionally biased region" description="Acidic residues" evidence="5">
    <location>
        <begin position="528"/>
        <end position="540"/>
    </location>
</feature>
<evidence type="ECO:0000256" key="2">
    <source>
        <dbReference type="ARBA" id="ARBA00022723"/>
    </source>
</evidence>
<dbReference type="AlphaFoldDB" id="A0A1A9ZSI5"/>
<evidence type="ECO:0000313" key="6">
    <source>
        <dbReference type="EnsemblMetazoa" id="GPAI023642-PA"/>
    </source>
</evidence>
<dbReference type="GO" id="GO:0000978">
    <property type="term" value="F:RNA polymerase II cis-regulatory region sequence-specific DNA binding"/>
    <property type="evidence" value="ECO:0007669"/>
    <property type="project" value="TreeGrafter"/>
</dbReference>
<protein>
    <recommendedName>
        <fullName evidence="8">C2H2-type domain-containing protein</fullName>
    </recommendedName>
</protein>
<dbReference type="Proteomes" id="UP000092445">
    <property type="component" value="Unassembled WGS sequence"/>
</dbReference>
<keyword evidence="4" id="KW-0862">Zinc</keyword>
<feature type="compositionally biased region" description="Basic and acidic residues" evidence="5">
    <location>
        <begin position="475"/>
        <end position="489"/>
    </location>
</feature>